<dbReference type="OrthoDB" id="434276at2759"/>
<evidence type="ECO:0000313" key="4">
    <source>
        <dbReference type="Proteomes" id="UP000693970"/>
    </source>
</evidence>
<feature type="transmembrane region" description="Helical" evidence="1">
    <location>
        <begin position="330"/>
        <end position="357"/>
    </location>
</feature>
<evidence type="ECO:0000313" key="3">
    <source>
        <dbReference type="EMBL" id="KAG7352552.1"/>
    </source>
</evidence>
<proteinExistence type="predicted"/>
<keyword evidence="2" id="KW-0732">Signal</keyword>
<gene>
    <name evidence="3" type="ORF">IV203_008600</name>
</gene>
<feature type="transmembrane region" description="Helical" evidence="1">
    <location>
        <begin position="108"/>
        <end position="125"/>
    </location>
</feature>
<dbReference type="InterPro" id="IPR025333">
    <property type="entry name" value="DUF4239"/>
</dbReference>
<reference evidence="3" key="1">
    <citation type="journal article" date="2021" name="Sci. Rep.">
        <title>Diploid genomic architecture of Nitzschia inconspicua, an elite biomass production diatom.</title>
        <authorList>
            <person name="Oliver A."/>
            <person name="Podell S."/>
            <person name="Pinowska A."/>
            <person name="Traller J.C."/>
            <person name="Smith S.R."/>
            <person name="McClure R."/>
            <person name="Beliaev A."/>
            <person name="Bohutskyi P."/>
            <person name="Hill E.A."/>
            <person name="Rabines A."/>
            <person name="Zheng H."/>
            <person name="Allen L.Z."/>
            <person name="Kuo A."/>
            <person name="Grigoriev I.V."/>
            <person name="Allen A.E."/>
            <person name="Hazlebeck D."/>
            <person name="Allen E.E."/>
        </authorList>
    </citation>
    <scope>NUCLEOTIDE SEQUENCE</scope>
    <source>
        <strain evidence="3">Hildebrandi</strain>
    </source>
</reference>
<keyword evidence="4" id="KW-1185">Reference proteome</keyword>
<sequence>MRIAATSRLGKMMKNTLIVLLIWASSHEKINGFVSPRQSLLLEPKKSSFPIPSSSSSFLSKQLTARTTSAASKPQDTSKTALAVDIWNAGSNRDSLTFDGREPATEDFVVVLLPAVLTAMAFSFYEETSASFHKLVDFASSNTWQAVDGGAYLSDLLIPALNGPVVTFISLLFGSLSSMTLSNLYNRQVTLANKFAKFVEDIRLLDLHLSYFPAEFQLEAKTSLRRYASEVRRTFLTEIPTSELQLRRDVRGEEVEYLMSILHQVSMVDGSVSSRVLDEAYGTLNRIIDRRSDMAAVYDQQFPLWHYGNLALLAFAICTVFFILTDRSALIFLGAFQLRTCWAILVGTISVLFCVIYDLNTPLQGVFQIVKQPDRIFLRDFARETPNSFMKGKESLLPINNQ</sequence>
<dbReference type="AlphaFoldDB" id="A0A9K3KZM6"/>
<reference evidence="3" key="2">
    <citation type="submission" date="2021-04" db="EMBL/GenBank/DDBJ databases">
        <authorList>
            <person name="Podell S."/>
        </authorList>
    </citation>
    <scope>NUCLEOTIDE SEQUENCE</scope>
    <source>
        <strain evidence="3">Hildebrandi</strain>
    </source>
</reference>
<evidence type="ECO:0000256" key="1">
    <source>
        <dbReference type="SAM" id="Phobius"/>
    </source>
</evidence>
<dbReference type="EMBL" id="JAGRRH010000017">
    <property type="protein sequence ID" value="KAG7352552.1"/>
    <property type="molecule type" value="Genomic_DNA"/>
</dbReference>
<evidence type="ECO:0000256" key="2">
    <source>
        <dbReference type="SAM" id="SignalP"/>
    </source>
</evidence>
<accession>A0A9K3KZM6</accession>
<keyword evidence="1" id="KW-1133">Transmembrane helix</keyword>
<feature type="transmembrane region" description="Helical" evidence="1">
    <location>
        <begin position="304"/>
        <end position="324"/>
    </location>
</feature>
<protein>
    <submittedName>
        <fullName evidence="3">DUF4239 domain containing protein</fullName>
    </submittedName>
</protein>
<feature type="chain" id="PRO_5039902451" evidence="2">
    <location>
        <begin position="33"/>
        <end position="402"/>
    </location>
</feature>
<dbReference type="Proteomes" id="UP000693970">
    <property type="component" value="Unassembled WGS sequence"/>
</dbReference>
<comment type="caution">
    <text evidence="3">The sequence shown here is derived from an EMBL/GenBank/DDBJ whole genome shotgun (WGS) entry which is preliminary data.</text>
</comment>
<feature type="signal peptide" evidence="2">
    <location>
        <begin position="1"/>
        <end position="32"/>
    </location>
</feature>
<keyword evidence="1" id="KW-0472">Membrane</keyword>
<keyword evidence="1" id="KW-0812">Transmembrane</keyword>
<organism evidence="3 4">
    <name type="scientific">Nitzschia inconspicua</name>
    <dbReference type="NCBI Taxonomy" id="303405"/>
    <lineage>
        <taxon>Eukaryota</taxon>
        <taxon>Sar</taxon>
        <taxon>Stramenopiles</taxon>
        <taxon>Ochrophyta</taxon>
        <taxon>Bacillariophyta</taxon>
        <taxon>Bacillariophyceae</taxon>
        <taxon>Bacillariophycidae</taxon>
        <taxon>Bacillariales</taxon>
        <taxon>Bacillariaceae</taxon>
        <taxon>Nitzschia</taxon>
    </lineage>
</organism>
<name>A0A9K3KZM6_9STRA</name>
<dbReference type="Pfam" id="PF14023">
    <property type="entry name" value="Bestrophin-like"/>
    <property type="match status" value="1"/>
</dbReference>